<sequence length="258" mass="29813">MDILVGNCQSTFVPGRVISDNIILSHELVKGYGRRGISPRCMVKVDMQKAYDSLEWDFIEQILEFSKASGLVANKEKSSVYFGGVDMVTQQAILDLLEFFKVFVLPKKVIKLIEATCRKFLWTGGVELTKKALLAWEKICYPNVAGSLNILDITIWNRASISKLLWNLCCKKDKMWVKWVHSYYIKEQQIREIMPTQVSWVVQKIPKIRSYVQKAGIMEADLRNTTQFSVKKMCILMRGDFPKVQWRKIVCNNLGFEK</sequence>
<dbReference type="Proteomes" id="UP000790787">
    <property type="component" value="Chromosome 19"/>
</dbReference>
<proteinExistence type="predicted"/>
<reference evidence="2" key="2">
    <citation type="submission" date="2025-08" db="UniProtKB">
        <authorList>
            <consortium name="RefSeq"/>
        </authorList>
    </citation>
    <scope>IDENTIFICATION</scope>
    <source>
        <tissue evidence="2">Leaf</tissue>
    </source>
</reference>
<organism evidence="1 2">
    <name type="scientific">Nicotiana tabacum</name>
    <name type="common">Common tobacco</name>
    <dbReference type="NCBI Taxonomy" id="4097"/>
    <lineage>
        <taxon>Eukaryota</taxon>
        <taxon>Viridiplantae</taxon>
        <taxon>Streptophyta</taxon>
        <taxon>Embryophyta</taxon>
        <taxon>Tracheophyta</taxon>
        <taxon>Spermatophyta</taxon>
        <taxon>Magnoliopsida</taxon>
        <taxon>eudicotyledons</taxon>
        <taxon>Gunneridae</taxon>
        <taxon>Pentapetalae</taxon>
        <taxon>asterids</taxon>
        <taxon>lamiids</taxon>
        <taxon>Solanales</taxon>
        <taxon>Solanaceae</taxon>
        <taxon>Nicotianoideae</taxon>
        <taxon>Nicotianeae</taxon>
        <taxon>Nicotiana</taxon>
    </lineage>
</organism>
<evidence type="ECO:0000313" key="1">
    <source>
        <dbReference type="Proteomes" id="UP000790787"/>
    </source>
</evidence>
<reference evidence="1" key="1">
    <citation type="journal article" date="2014" name="Nat. Commun.">
        <title>The tobacco genome sequence and its comparison with those of tomato and potato.</title>
        <authorList>
            <person name="Sierro N."/>
            <person name="Battey J.N."/>
            <person name="Ouadi S."/>
            <person name="Bakaher N."/>
            <person name="Bovet L."/>
            <person name="Willig A."/>
            <person name="Goepfert S."/>
            <person name="Peitsch M.C."/>
            <person name="Ivanov N.V."/>
        </authorList>
    </citation>
    <scope>NUCLEOTIDE SEQUENCE [LARGE SCALE GENOMIC DNA]</scope>
</reference>
<gene>
    <name evidence="2" type="primary">LOC142173762</name>
</gene>
<evidence type="ECO:0000313" key="2">
    <source>
        <dbReference type="RefSeq" id="XP_075095511.1"/>
    </source>
</evidence>
<protein>
    <submittedName>
        <fullName evidence="2">Uncharacterized protein LOC142173762</fullName>
    </submittedName>
</protein>
<accession>A0AC58TE86</accession>
<name>A0AC58TE86_TOBAC</name>
<dbReference type="RefSeq" id="XP_075095511.1">
    <property type="nucleotide sequence ID" value="XM_075239410.1"/>
</dbReference>
<keyword evidence="1" id="KW-1185">Reference proteome</keyword>